<accession>A0A956SHH3</accession>
<feature type="compositionally biased region" description="Basic and acidic residues" evidence="1">
    <location>
        <begin position="191"/>
        <end position="216"/>
    </location>
</feature>
<evidence type="ECO:0000313" key="3">
    <source>
        <dbReference type="EMBL" id="MCA9758453.1"/>
    </source>
</evidence>
<evidence type="ECO:0000313" key="4">
    <source>
        <dbReference type="Proteomes" id="UP000739538"/>
    </source>
</evidence>
<feature type="region of interest" description="Disordered" evidence="1">
    <location>
        <begin position="187"/>
        <end position="228"/>
    </location>
</feature>
<organism evidence="3 4">
    <name type="scientific">Eiseniibacteriota bacterium</name>
    <dbReference type="NCBI Taxonomy" id="2212470"/>
    <lineage>
        <taxon>Bacteria</taxon>
        <taxon>Candidatus Eiseniibacteriota</taxon>
    </lineage>
</organism>
<protein>
    <recommendedName>
        <fullName evidence="5">DUF4350 domain-containing protein</fullName>
    </recommendedName>
</protein>
<evidence type="ECO:0008006" key="5">
    <source>
        <dbReference type="Google" id="ProtNLM"/>
    </source>
</evidence>
<evidence type="ECO:0000256" key="1">
    <source>
        <dbReference type="SAM" id="MobiDB-lite"/>
    </source>
</evidence>
<keyword evidence="2" id="KW-0472">Membrane</keyword>
<keyword evidence="2" id="KW-1133">Transmembrane helix</keyword>
<comment type="caution">
    <text evidence="3">The sequence shown here is derived from an EMBL/GenBank/DDBJ whole genome shotgun (WGS) entry which is preliminary data.</text>
</comment>
<name>A0A956SHH3_UNCEI</name>
<gene>
    <name evidence="3" type="ORF">KDA27_21835</name>
</gene>
<evidence type="ECO:0000256" key="2">
    <source>
        <dbReference type="SAM" id="Phobius"/>
    </source>
</evidence>
<reference evidence="3" key="1">
    <citation type="submission" date="2020-04" db="EMBL/GenBank/DDBJ databases">
        <authorList>
            <person name="Zhang T."/>
        </authorList>
    </citation>
    <scope>NUCLEOTIDE SEQUENCE</scope>
    <source>
        <strain evidence="3">HKST-UBA02</strain>
    </source>
</reference>
<keyword evidence="2" id="KW-0812">Transmembrane</keyword>
<feature type="transmembrane region" description="Helical" evidence="2">
    <location>
        <begin position="12"/>
        <end position="30"/>
    </location>
</feature>
<reference evidence="3" key="2">
    <citation type="journal article" date="2021" name="Microbiome">
        <title>Successional dynamics and alternative stable states in a saline activated sludge microbial community over 9 years.</title>
        <authorList>
            <person name="Wang Y."/>
            <person name="Ye J."/>
            <person name="Ju F."/>
            <person name="Liu L."/>
            <person name="Boyd J.A."/>
            <person name="Deng Y."/>
            <person name="Parks D.H."/>
            <person name="Jiang X."/>
            <person name="Yin X."/>
            <person name="Woodcroft B.J."/>
            <person name="Tyson G.W."/>
            <person name="Hugenholtz P."/>
            <person name="Polz M.F."/>
            <person name="Zhang T."/>
        </authorList>
    </citation>
    <scope>NUCLEOTIDE SEQUENCE</scope>
    <source>
        <strain evidence="3">HKST-UBA02</strain>
    </source>
</reference>
<feature type="transmembrane region" description="Helical" evidence="2">
    <location>
        <begin position="336"/>
        <end position="355"/>
    </location>
</feature>
<dbReference type="EMBL" id="JAGQHS010000175">
    <property type="protein sequence ID" value="MCA9758453.1"/>
    <property type="molecule type" value="Genomic_DNA"/>
</dbReference>
<dbReference type="AlphaFoldDB" id="A0A956SHH3"/>
<sequence>MSGPEFQGRSGLLFLAAAISVAALVVLMVWDGPPPQTDRGMAGPKGRSASAPGAFVEWLRARGEDVRTSRVRTSDKLDEGDLVFFLEPRVTESNVMWVEARLFDAWMNGIVVLVLPKWVGIPDRSHPGWIESAVLENVQVPESTLDLALILIAMHGRWEGQTFVWLGDEQLHDDAILDETSVEETIPDLMTDDRTADDLTPGDRSRPHTQPTHDGDATDANVDTAPAPDETYVPKIARYDESAFGIPQLQTLSTDGTQWRPVVDGPDGIVAAELAPDFFVLVDPDLISNAGIGQGANGRHVLTLLSRIGEHGAIWIDESVHFASGGGSLWAELVRFPLVLITVHVLAFFALAAWAGTQRFGPTRGFGPRFHVGKEHLVEHTAELLQIAGHGGYSLARYLALIESDVSASLGWGELPRTERRRRLLALGQSVGEDGLQKERRDDLSTLEREVNELTGTEVPPAVLLQMAERIDAWRRGTLYGRRSDGAR</sequence>
<dbReference type="Proteomes" id="UP000739538">
    <property type="component" value="Unassembled WGS sequence"/>
</dbReference>
<proteinExistence type="predicted"/>